<keyword evidence="6" id="KW-0472">Membrane</keyword>
<dbReference type="Pfam" id="PF00158">
    <property type="entry name" value="Sigma54_activat"/>
    <property type="match status" value="1"/>
</dbReference>
<dbReference type="Gene3D" id="2.60.120.10">
    <property type="entry name" value="Jelly Rolls"/>
    <property type="match status" value="1"/>
</dbReference>
<evidence type="ECO:0000313" key="10">
    <source>
        <dbReference type="EMBL" id="OGG45203.1"/>
    </source>
</evidence>
<protein>
    <recommendedName>
        <fullName evidence="12">Cyclic nucleotide-binding protein</fullName>
    </recommendedName>
</protein>
<evidence type="ECO:0000256" key="6">
    <source>
        <dbReference type="SAM" id="Phobius"/>
    </source>
</evidence>
<evidence type="ECO:0000256" key="4">
    <source>
        <dbReference type="ARBA" id="ARBA00023004"/>
    </source>
</evidence>
<dbReference type="EMBL" id="MFKF01000383">
    <property type="protein sequence ID" value="OGG45203.1"/>
    <property type="molecule type" value="Genomic_DNA"/>
</dbReference>
<evidence type="ECO:0000259" key="7">
    <source>
        <dbReference type="PROSITE" id="PS50042"/>
    </source>
</evidence>
<dbReference type="InterPro" id="IPR027417">
    <property type="entry name" value="P-loop_NTPase"/>
</dbReference>
<dbReference type="InterPro" id="IPR017896">
    <property type="entry name" value="4Fe4S_Fe-S-bd"/>
</dbReference>
<feature type="transmembrane region" description="Helical" evidence="6">
    <location>
        <begin position="761"/>
        <end position="786"/>
    </location>
</feature>
<dbReference type="Pfam" id="PF12801">
    <property type="entry name" value="Fer4_5"/>
    <property type="match status" value="2"/>
</dbReference>
<proteinExistence type="predicted"/>
<dbReference type="Gene3D" id="3.40.50.300">
    <property type="entry name" value="P-loop containing nucleotide triphosphate hydrolases"/>
    <property type="match status" value="1"/>
</dbReference>
<evidence type="ECO:0008006" key="12">
    <source>
        <dbReference type="Google" id="ProtNLM"/>
    </source>
</evidence>
<accession>A0A1F6C7T3</accession>
<dbReference type="AlphaFoldDB" id="A0A1F6C7T3"/>
<sequence length="805" mass="89366">MQPMRHEGGQVIIRQGEPGSRLHVLTSGRVEVRVHTDGEEGVAVATLREEDCFGEMSLLTGDPISADVVAAEDSETLALDRGTFNALVAANPHVLREFARMISRRLHATDVAIGTAREREQELARFVREQKSERYRDLVGRHPVAKELGGQIEREAQLDSPLLIQGERGTGKELIARLIHFRSRRKDAPLLSLECAQISEITWGDKLFGDYHRREPGRPHPRAFCYMDLAEGGTLLLKNIDALPLAVQERLVRFLNSQLQALGGRRRDVRVIATYRGGLTDMTRGGQALPDLVNALSEHVIAIPPLREHKRDIPELASHFVRKHAQRLNKQVNGLDDQAVIQLVSYDYRIANVQELEEAVERAVILAEDETIKAEEVFLGSPPAARPMGFNLLKLPRPVVQLALRLFPRVVQGFVAVVFAFVLYQCFFAPTRGGENLGTLLVWSVWWPMLVLSFFFVGRAWCAVCPMSLAGTTAQRAINLKWRIPAWLKDCDAYIIMAGFFAVIWAEEVAGMRHDARATGFLLLFILGGAVVTSVVFPRRTWCRHICPLGGVASLCSTSALVELRPTVDICAAKCKGHSCYKGDQGVDGCPMFNHVMFMDSNQHCALCMNCVRACPNGSPQLNLRPPARELWAGLSARPEVGRFVAFLMGLLVGQILIQYWERQPYGPLSRLLNERRFVFVTGVLALSAALPLLSLWLATRRLRRSPDPAIAAQFWRKVAAWAPLVTAGFVCYQLSFALGLDSLQATLGYQPLDSGATRSVSFSLLSVAWFGVLSAGLAVTAGVLWKLRQVREGDEQKRWVGEGP</sequence>
<dbReference type="Proteomes" id="UP000178606">
    <property type="component" value="Unassembled WGS sequence"/>
</dbReference>
<feature type="transmembrane region" description="Helical" evidence="6">
    <location>
        <begin position="518"/>
        <end position="537"/>
    </location>
</feature>
<dbReference type="GO" id="GO:0006355">
    <property type="term" value="P:regulation of DNA-templated transcription"/>
    <property type="evidence" value="ECO:0007669"/>
    <property type="project" value="InterPro"/>
</dbReference>
<dbReference type="PANTHER" id="PTHR32071">
    <property type="entry name" value="TRANSCRIPTIONAL REGULATORY PROTEIN"/>
    <property type="match status" value="1"/>
</dbReference>
<comment type="caution">
    <text evidence="10">The sequence shown here is derived from an EMBL/GenBank/DDBJ whole genome shotgun (WGS) entry which is preliminary data.</text>
</comment>
<dbReference type="Pfam" id="PF25601">
    <property type="entry name" value="AAA_lid_14"/>
    <property type="match status" value="1"/>
</dbReference>
<dbReference type="InterPro" id="IPR000595">
    <property type="entry name" value="cNMP-bd_dom"/>
</dbReference>
<feature type="domain" description="Sigma-54 factor interaction" evidence="8">
    <location>
        <begin position="138"/>
        <end position="365"/>
    </location>
</feature>
<dbReference type="SUPFAM" id="SSF52540">
    <property type="entry name" value="P-loop containing nucleoside triphosphate hydrolases"/>
    <property type="match status" value="1"/>
</dbReference>
<evidence type="ECO:0000256" key="1">
    <source>
        <dbReference type="ARBA" id="ARBA00022723"/>
    </source>
</evidence>
<evidence type="ECO:0000256" key="3">
    <source>
        <dbReference type="ARBA" id="ARBA00022840"/>
    </source>
</evidence>
<evidence type="ECO:0000256" key="5">
    <source>
        <dbReference type="ARBA" id="ARBA00023014"/>
    </source>
</evidence>
<dbReference type="InterPro" id="IPR014710">
    <property type="entry name" value="RmlC-like_jellyroll"/>
</dbReference>
<keyword evidence="5" id="KW-0411">Iron-sulfur</keyword>
<dbReference type="CDD" id="cd00038">
    <property type="entry name" value="CAP_ED"/>
    <property type="match status" value="1"/>
</dbReference>
<keyword evidence="3" id="KW-0067">ATP-binding</keyword>
<dbReference type="GO" id="GO:0005524">
    <property type="term" value="F:ATP binding"/>
    <property type="evidence" value="ECO:0007669"/>
    <property type="project" value="UniProtKB-KW"/>
</dbReference>
<keyword evidence="6" id="KW-0812">Transmembrane</keyword>
<dbReference type="PROSITE" id="PS51379">
    <property type="entry name" value="4FE4S_FER_2"/>
    <property type="match status" value="1"/>
</dbReference>
<keyword evidence="2" id="KW-0547">Nucleotide-binding</keyword>
<feature type="transmembrane region" description="Helical" evidence="6">
    <location>
        <begin position="719"/>
        <end position="741"/>
    </location>
</feature>
<dbReference type="GO" id="GO:0046872">
    <property type="term" value="F:metal ion binding"/>
    <property type="evidence" value="ECO:0007669"/>
    <property type="project" value="UniProtKB-KW"/>
</dbReference>
<organism evidence="10 11">
    <name type="scientific">Handelsmanbacteria sp. (strain RIFCSPLOWO2_12_FULL_64_10)</name>
    <dbReference type="NCBI Taxonomy" id="1817868"/>
    <lineage>
        <taxon>Bacteria</taxon>
        <taxon>Candidatus Handelsmaniibacteriota</taxon>
    </lineage>
</organism>
<feature type="domain" description="Cyclic nucleotide-binding" evidence="7">
    <location>
        <begin position="1"/>
        <end position="105"/>
    </location>
</feature>
<keyword evidence="6" id="KW-1133">Transmembrane helix</keyword>
<dbReference type="InterPro" id="IPR017900">
    <property type="entry name" value="4Fe4S_Fe_S_CS"/>
</dbReference>
<evidence type="ECO:0000256" key="2">
    <source>
        <dbReference type="ARBA" id="ARBA00022741"/>
    </source>
</evidence>
<dbReference type="InterPro" id="IPR018490">
    <property type="entry name" value="cNMP-bd_dom_sf"/>
</dbReference>
<evidence type="ECO:0000259" key="9">
    <source>
        <dbReference type="PROSITE" id="PS51379"/>
    </source>
</evidence>
<keyword evidence="1" id="KW-0479">Metal-binding</keyword>
<feature type="domain" description="4Fe-4S ferredoxin-type" evidence="9">
    <location>
        <begin position="595"/>
        <end position="625"/>
    </location>
</feature>
<feature type="transmembrane region" description="Helical" evidence="6">
    <location>
        <begin position="641"/>
        <end position="658"/>
    </location>
</feature>
<dbReference type="InterPro" id="IPR058031">
    <property type="entry name" value="AAA_lid_NorR"/>
</dbReference>
<dbReference type="SMART" id="SM00100">
    <property type="entry name" value="cNMP"/>
    <property type="match status" value="1"/>
</dbReference>
<evidence type="ECO:0000313" key="11">
    <source>
        <dbReference type="Proteomes" id="UP000178606"/>
    </source>
</evidence>
<dbReference type="InterPro" id="IPR002078">
    <property type="entry name" value="Sigma_54_int"/>
</dbReference>
<dbReference type="PROSITE" id="PS50042">
    <property type="entry name" value="CNMP_BINDING_3"/>
    <property type="match status" value="1"/>
</dbReference>
<dbReference type="Gene3D" id="1.10.8.60">
    <property type="match status" value="1"/>
</dbReference>
<reference evidence="10 11" key="1">
    <citation type="journal article" date="2016" name="Nat. Commun.">
        <title>Thousands of microbial genomes shed light on interconnected biogeochemical processes in an aquifer system.</title>
        <authorList>
            <person name="Anantharaman K."/>
            <person name="Brown C.T."/>
            <person name="Hug L.A."/>
            <person name="Sharon I."/>
            <person name="Castelle C.J."/>
            <person name="Probst A.J."/>
            <person name="Thomas B.C."/>
            <person name="Singh A."/>
            <person name="Wilkins M.J."/>
            <person name="Karaoz U."/>
            <person name="Brodie E.L."/>
            <person name="Williams K.H."/>
            <person name="Hubbard S.S."/>
            <person name="Banfield J.F."/>
        </authorList>
    </citation>
    <scope>NUCLEOTIDE SEQUENCE [LARGE SCALE GENOMIC DNA]</scope>
    <source>
        <strain evidence="11">RIFCSPLOWO2_12_FULL_64_10</strain>
    </source>
</reference>
<feature type="transmembrane region" description="Helical" evidence="6">
    <location>
        <begin position="486"/>
        <end position="506"/>
    </location>
</feature>
<feature type="transmembrane region" description="Helical" evidence="6">
    <location>
        <begin position="406"/>
        <end position="425"/>
    </location>
</feature>
<dbReference type="PROSITE" id="PS50045">
    <property type="entry name" value="SIGMA54_INTERACT_4"/>
    <property type="match status" value="1"/>
</dbReference>
<name>A0A1F6C7T3_HANXR</name>
<gene>
    <name evidence="10" type="ORF">A3F84_07490</name>
</gene>
<dbReference type="GO" id="GO:0051536">
    <property type="term" value="F:iron-sulfur cluster binding"/>
    <property type="evidence" value="ECO:0007669"/>
    <property type="project" value="UniProtKB-KW"/>
</dbReference>
<dbReference type="CDD" id="cd00009">
    <property type="entry name" value="AAA"/>
    <property type="match status" value="1"/>
</dbReference>
<dbReference type="Pfam" id="PF00027">
    <property type="entry name" value="cNMP_binding"/>
    <property type="match status" value="1"/>
</dbReference>
<keyword evidence="4" id="KW-0408">Iron</keyword>
<dbReference type="PROSITE" id="PS00198">
    <property type="entry name" value="4FE4S_FER_1"/>
    <property type="match status" value="1"/>
</dbReference>
<feature type="transmembrane region" description="Helical" evidence="6">
    <location>
        <begin position="445"/>
        <end position="465"/>
    </location>
</feature>
<evidence type="ECO:0000259" key="8">
    <source>
        <dbReference type="PROSITE" id="PS50045"/>
    </source>
</evidence>
<dbReference type="SUPFAM" id="SSF51206">
    <property type="entry name" value="cAMP-binding domain-like"/>
    <property type="match status" value="1"/>
</dbReference>
<feature type="transmembrane region" description="Helical" evidence="6">
    <location>
        <begin position="678"/>
        <end position="699"/>
    </location>
</feature>